<organism evidence="1">
    <name type="scientific">marine sediment metagenome</name>
    <dbReference type="NCBI Taxonomy" id="412755"/>
    <lineage>
        <taxon>unclassified sequences</taxon>
        <taxon>metagenomes</taxon>
        <taxon>ecological metagenomes</taxon>
    </lineage>
</organism>
<proteinExistence type="predicted"/>
<feature type="non-terminal residue" evidence="1">
    <location>
        <position position="1"/>
    </location>
</feature>
<evidence type="ECO:0000313" key="1">
    <source>
        <dbReference type="EMBL" id="KKL77836.1"/>
    </source>
</evidence>
<dbReference type="AlphaFoldDB" id="A0A0F9FHB7"/>
<reference evidence="1" key="1">
    <citation type="journal article" date="2015" name="Nature">
        <title>Complex archaea that bridge the gap between prokaryotes and eukaryotes.</title>
        <authorList>
            <person name="Spang A."/>
            <person name="Saw J.H."/>
            <person name="Jorgensen S.L."/>
            <person name="Zaremba-Niedzwiedzka K."/>
            <person name="Martijn J."/>
            <person name="Lind A.E."/>
            <person name="van Eijk R."/>
            <person name="Schleper C."/>
            <person name="Guy L."/>
            <person name="Ettema T.J."/>
        </authorList>
    </citation>
    <scope>NUCLEOTIDE SEQUENCE</scope>
</reference>
<name>A0A0F9FHB7_9ZZZZ</name>
<comment type="caution">
    <text evidence="1">The sequence shown here is derived from an EMBL/GenBank/DDBJ whole genome shotgun (WGS) entry which is preliminary data.</text>
</comment>
<protein>
    <submittedName>
        <fullName evidence="1">Uncharacterized protein</fullName>
    </submittedName>
</protein>
<accession>A0A0F9FHB7</accession>
<sequence>EQPLGIVTLHEEGIIDKTLVFVEQWKKEFIQRLKEKRVRYGKYILWEDLLKFAGEGLVK</sequence>
<dbReference type="EMBL" id="LAZR01023636">
    <property type="protein sequence ID" value="KKL77836.1"/>
    <property type="molecule type" value="Genomic_DNA"/>
</dbReference>
<gene>
    <name evidence="1" type="ORF">LCGC14_2030980</name>
</gene>